<gene>
    <name evidence="3" type="ORF">GSTENG00020527001</name>
</gene>
<dbReference type="AlphaFoldDB" id="Q4SCE9"/>
<dbReference type="PANTHER" id="PTHR34533">
    <property type="entry name" value="TRANSMEMBRANE PROTEIN CCDC163"/>
    <property type="match status" value="1"/>
</dbReference>
<accession>Q4SCE9</accession>
<organism evidence="3">
    <name type="scientific">Tetraodon nigroviridis</name>
    <name type="common">Spotted green pufferfish</name>
    <name type="synonym">Chelonodon nigroviridis</name>
    <dbReference type="NCBI Taxonomy" id="99883"/>
    <lineage>
        <taxon>Eukaryota</taxon>
        <taxon>Metazoa</taxon>
        <taxon>Chordata</taxon>
        <taxon>Craniata</taxon>
        <taxon>Vertebrata</taxon>
        <taxon>Euteleostomi</taxon>
        <taxon>Actinopterygii</taxon>
        <taxon>Neopterygii</taxon>
        <taxon>Teleostei</taxon>
        <taxon>Neoteleostei</taxon>
        <taxon>Acanthomorphata</taxon>
        <taxon>Eupercaria</taxon>
        <taxon>Tetraodontiformes</taxon>
        <taxon>Tetradontoidea</taxon>
        <taxon>Tetraodontidae</taxon>
        <taxon>Tetraodon</taxon>
    </lineage>
</organism>
<sequence length="224" mass="25778">MKPSASFSSVVKWSDLAALQTQLKMQNQAIESLIQKFREMEREKESQRCHIQTLQGKPLHCYWLNFASKLCRRELENLQGEVDSLKTRLRRQEEDTFYQQSETRRRFENSFKTLDELTDSCRAQSTELVKTVSQHSQTKEEVRAPPFPPSHSREVRVKEAGSDSEDSSLTPSLAEVSSDDLAWLDDRDPGEEDHSLLPASAPQRLTPKLHLSQCHNVFVHLHAC</sequence>
<dbReference type="InterPro" id="IPR039284">
    <property type="entry name" value="CCDC159/163"/>
</dbReference>
<feature type="compositionally biased region" description="Basic and acidic residues" evidence="2">
    <location>
        <begin position="151"/>
        <end position="161"/>
    </location>
</feature>
<reference evidence="3" key="1">
    <citation type="journal article" date="2004" name="Nature">
        <title>Genome duplication in the teleost fish Tetraodon nigroviridis reveals the early vertebrate proto-karyotype.</title>
        <authorList>
            <person name="Jaillon O."/>
            <person name="Aury J.-M."/>
            <person name="Brunet F."/>
            <person name="Petit J.-L."/>
            <person name="Stange-Thomann N."/>
            <person name="Mauceli E."/>
            <person name="Bouneau L."/>
            <person name="Fischer C."/>
            <person name="Ozouf-Costaz C."/>
            <person name="Bernot A."/>
            <person name="Nicaud S."/>
            <person name="Jaffe D."/>
            <person name="Fisher S."/>
            <person name="Lutfalla G."/>
            <person name="Dossat C."/>
            <person name="Segurens B."/>
            <person name="Dasilva C."/>
            <person name="Salanoubat M."/>
            <person name="Levy M."/>
            <person name="Boudet N."/>
            <person name="Castellano S."/>
            <person name="Anthouard V."/>
            <person name="Jubin C."/>
            <person name="Castelli V."/>
            <person name="Katinka M."/>
            <person name="Vacherie B."/>
            <person name="Biemont C."/>
            <person name="Skalli Z."/>
            <person name="Cattolico L."/>
            <person name="Poulain J."/>
            <person name="De Berardinis V."/>
            <person name="Cruaud C."/>
            <person name="Duprat S."/>
            <person name="Brottier P."/>
            <person name="Coutanceau J.-P."/>
            <person name="Gouzy J."/>
            <person name="Parra G."/>
            <person name="Lardier G."/>
            <person name="Chapple C."/>
            <person name="McKernan K.J."/>
            <person name="McEwan P."/>
            <person name="Bosak S."/>
            <person name="Kellis M."/>
            <person name="Volff J.-N."/>
            <person name="Guigo R."/>
            <person name="Zody M.C."/>
            <person name="Mesirov J."/>
            <person name="Lindblad-Toh K."/>
            <person name="Birren B."/>
            <person name="Nusbaum C."/>
            <person name="Kahn D."/>
            <person name="Robinson-Rechavi M."/>
            <person name="Laudet V."/>
            <person name="Schachter V."/>
            <person name="Quetier F."/>
            <person name="Saurin W."/>
            <person name="Scarpelli C."/>
            <person name="Wincker P."/>
            <person name="Lander E.S."/>
            <person name="Weissenbach J."/>
            <person name="Roest Crollius H."/>
        </authorList>
    </citation>
    <scope>NUCLEOTIDE SEQUENCE [LARGE SCALE GENOMIC DNA]</scope>
</reference>
<dbReference type="Gene3D" id="1.10.287.1490">
    <property type="match status" value="1"/>
</dbReference>
<evidence type="ECO:0000256" key="2">
    <source>
        <dbReference type="SAM" id="MobiDB-lite"/>
    </source>
</evidence>
<reference evidence="3" key="2">
    <citation type="submission" date="2004-02" db="EMBL/GenBank/DDBJ databases">
        <authorList>
            <consortium name="Genoscope"/>
            <consortium name="Whitehead Institute Centre for Genome Research"/>
        </authorList>
    </citation>
    <scope>NUCLEOTIDE SEQUENCE</scope>
</reference>
<dbReference type="EMBL" id="CAAE01014655">
    <property type="protein sequence ID" value="CAG01683.1"/>
    <property type="molecule type" value="Genomic_DNA"/>
</dbReference>
<name>Q4SCE9_TETNG</name>
<keyword evidence="1" id="KW-0175">Coiled coil</keyword>
<evidence type="ECO:0000313" key="3">
    <source>
        <dbReference type="EMBL" id="CAG01683.1"/>
    </source>
</evidence>
<feature type="region of interest" description="Disordered" evidence="2">
    <location>
        <begin position="131"/>
        <end position="198"/>
    </location>
</feature>
<proteinExistence type="predicted"/>
<feature type="coiled-coil region" evidence="1">
    <location>
        <begin position="16"/>
        <end position="95"/>
    </location>
</feature>
<comment type="caution">
    <text evidence="3">The sequence shown here is derived from an EMBL/GenBank/DDBJ whole genome shotgun (WGS) entry which is preliminary data.</text>
</comment>
<dbReference type="OrthoDB" id="9904351at2759"/>
<dbReference type="KEGG" id="tng:GSTEN00020527G001"/>
<dbReference type="PANTHER" id="PTHR34533:SF3">
    <property type="entry name" value="BICD FAMILY-LIKE CARGO ADAPTER 2"/>
    <property type="match status" value="1"/>
</dbReference>
<feature type="compositionally biased region" description="Basic and acidic residues" evidence="2">
    <location>
        <begin position="184"/>
        <end position="195"/>
    </location>
</feature>
<protein>
    <submittedName>
        <fullName evidence="3">(spotted green pufferfish) hypothetical protein</fullName>
    </submittedName>
</protein>
<evidence type="ECO:0000256" key="1">
    <source>
        <dbReference type="SAM" id="Coils"/>
    </source>
</evidence>